<dbReference type="GeneID" id="24132898"/>
<name>A0A067BYL7_SAPPC</name>
<proteinExistence type="predicted"/>
<dbReference type="AlphaFoldDB" id="A0A067BYL7"/>
<evidence type="ECO:0000313" key="1">
    <source>
        <dbReference type="EMBL" id="KDO23614.1"/>
    </source>
</evidence>
<organism evidence="1 2">
    <name type="scientific">Saprolegnia parasitica (strain CBS 223.65)</name>
    <dbReference type="NCBI Taxonomy" id="695850"/>
    <lineage>
        <taxon>Eukaryota</taxon>
        <taxon>Sar</taxon>
        <taxon>Stramenopiles</taxon>
        <taxon>Oomycota</taxon>
        <taxon>Saprolegniomycetes</taxon>
        <taxon>Saprolegniales</taxon>
        <taxon>Saprolegniaceae</taxon>
        <taxon>Saprolegnia</taxon>
    </lineage>
</organism>
<reference evidence="1 2" key="1">
    <citation type="journal article" date="2013" name="PLoS Genet.">
        <title>Distinctive expansion of potential virulence genes in the genome of the oomycete fish pathogen Saprolegnia parasitica.</title>
        <authorList>
            <person name="Jiang R.H."/>
            <person name="de Bruijn I."/>
            <person name="Haas B.J."/>
            <person name="Belmonte R."/>
            <person name="Lobach L."/>
            <person name="Christie J."/>
            <person name="van den Ackerveken G."/>
            <person name="Bottin A."/>
            <person name="Bulone V."/>
            <person name="Diaz-Moreno S.M."/>
            <person name="Dumas B."/>
            <person name="Fan L."/>
            <person name="Gaulin E."/>
            <person name="Govers F."/>
            <person name="Grenville-Briggs L.J."/>
            <person name="Horner N.R."/>
            <person name="Levin J.Z."/>
            <person name="Mammella M."/>
            <person name="Meijer H.J."/>
            <person name="Morris P."/>
            <person name="Nusbaum C."/>
            <person name="Oome S."/>
            <person name="Phillips A.J."/>
            <person name="van Rooyen D."/>
            <person name="Rzeszutek E."/>
            <person name="Saraiva M."/>
            <person name="Secombes C.J."/>
            <person name="Seidl M.F."/>
            <person name="Snel B."/>
            <person name="Stassen J.H."/>
            <person name="Sykes S."/>
            <person name="Tripathy S."/>
            <person name="van den Berg H."/>
            <person name="Vega-Arreguin J.C."/>
            <person name="Wawra S."/>
            <person name="Young S.K."/>
            <person name="Zeng Q."/>
            <person name="Dieguez-Uribeondo J."/>
            <person name="Russ C."/>
            <person name="Tyler B.M."/>
            <person name="van West P."/>
        </authorList>
    </citation>
    <scope>NUCLEOTIDE SEQUENCE [LARGE SCALE GENOMIC DNA]</scope>
    <source>
        <strain evidence="1 2">CBS 223.65</strain>
    </source>
</reference>
<gene>
    <name evidence="1" type="ORF">SPRG_10810</name>
</gene>
<keyword evidence="2" id="KW-1185">Reference proteome</keyword>
<protein>
    <submittedName>
        <fullName evidence="1">Uncharacterized protein</fullName>
    </submittedName>
</protein>
<dbReference type="OrthoDB" id="10405520at2759"/>
<dbReference type="Proteomes" id="UP000030745">
    <property type="component" value="Unassembled WGS sequence"/>
</dbReference>
<dbReference type="RefSeq" id="XP_012205761.1">
    <property type="nucleotide sequence ID" value="XM_012350371.1"/>
</dbReference>
<dbReference type="VEuPathDB" id="FungiDB:SPRG_10810"/>
<sequence length="194" mass="22393">MEDAAKTLWSLNRADGNHIVPGKQIPDGLVQVLHATKENSQRVSYAREEFMEAFGPSVEHVLHLRVMEKDRILIMARTIAQDAAFAPRVVRQSCREWNEIRDIGNGQSLVRSVVFAEPAAAYETMTEYVLDLFPHEYERALAMRKDDMVVGSLEWENYLHRFMLTLGVACSRHYFAFFNKILGDVQDRPHMYSF</sequence>
<dbReference type="STRING" id="695850.A0A067BYL7"/>
<dbReference type="EMBL" id="KK583252">
    <property type="protein sequence ID" value="KDO23614.1"/>
    <property type="molecule type" value="Genomic_DNA"/>
</dbReference>
<evidence type="ECO:0000313" key="2">
    <source>
        <dbReference type="Proteomes" id="UP000030745"/>
    </source>
</evidence>
<dbReference type="KEGG" id="spar:SPRG_10810"/>
<accession>A0A067BYL7</accession>